<dbReference type="GO" id="GO:0016791">
    <property type="term" value="F:phosphatase activity"/>
    <property type="evidence" value="ECO:0007669"/>
    <property type="project" value="UniProtKB-ARBA"/>
</dbReference>
<dbReference type="GO" id="GO:0005829">
    <property type="term" value="C:cytosol"/>
    <property type="evidence" value="ECO:0007669"/>
    <property type="project" value="TreeGrafter"/>
</dbReference>
<name>A0A1K1LVI7_9FLAO</name>
<dbReference type="InterPro" id="IPR000150">
    <property type="entry name" value="Cof"/>
</dbReference>
<evidence type="ECO:0008006" key="3">
    <source>
        <dbReference type="Google" id="ProtNLM"/>
    </source>
</evidence>
<dbReference type="PANTHER" id="PTHR10000:SF8">
    <property type="entry name" value="HAD SUPERFAMILY HYDROLASE-LIKE, TYPE 3"/>
    <property type="match status" value="1"/>
</dbReference>
<accession>A0A1K1LVI7</accession>
<reference evidence="1 2" key="1">
    <citation type="submission" date="2016-11" db="EMBL/GenBank/DDBJ databases">
        <authorList>
            <person name="Jaros S."/>
            <person name="Januszkiewicz K."/>
            <person name="Wedrychowicz H."/>
        </authorList>
    </citation>
    <scope>NUCLEOTIDE SEQUENCE [LARGE SCALE GENOMIC DNA]</scope>
    <source>
        <strain evidence="1 2">CGMCC 1.12145</strain>
    </source>
</reference>
<dbReference type="GO" id="GO:0000287">
    <property type="term" value="F:magnesium ion binding"/>
    <property type="evidence" value="ECO:0007669"/>
    <property type="project" value="TreeGrafter"/>
</dbReference>
<dbReference type="CDD" id="cd07516">
    <property type="entry name" value="HAD_Pase"/>
    <property type="match status" value="1"/>
</dbReference>
<evidence type="ECO:0000313" key="2">
    <source>
        <dbReference type="Proteomes" id="UP000182248"/>
    </source>
</evidence>
<dbReference type="Proteomes" id="UP000182248">
    <property type="component" value="Unassembled WGS sequence"/>
</dbReference>
<dbReference type="InterPro" id="IPR023214">
    <property type="entry name" value="HAD_sf"/>
</dbReference>
<dbReference type="PROSITE" id="PS01228">
    <property type="entry name" value="COF_1"/>
    <property type="match status" value="1"/>
</dbReference>
<dbReference type="AlphaFoldDB" id="A0A1K1LVI7"/>
<dbReference type="SFLD" id="SFLDS00003">
    <property type="entry name" value="Haloacid_Dehalogenase"/>
    <property type="match status" value="1"/>
</dbReference>
<dbReference type="Pfam" id="PF08282">
    <property type="entry name" value="Hydrolase_3"/>
    <property type="match status" value="1"/>
</dbReference>
<dbReference type="SFLD" id="SFLDG01140">
    <property type="entry name" value="C2.B:_Phosphomannomutase_and_P"/>
    <property type="match status" value="1"/>
</dbReference>
<dbReference type="InterPro" id="IPR036412">
    <property type="entry name" value="HAD-like_sf"/>
</dbReference>
<dbReference type="NCBIfam" id="TIGR00099">
    <property type="entry name" value="Cof-subfamily"/>
    <property type="match status" value="1"/>
</dbReference>
<sequence>MAVMAYKILFSDIDGTLLNAERDLSELTVSEIQRIREEIPVILVSARMPKQMYHLQEKLGIRNTPLICYNGALVLVDDQPIHSTEIPLSTVKQIVAYNENNSEGKFHISLFNADSWYVEAYDYWAKREENNTRISPEIKSNRDVLKTWEPSLKGAHKITCMGDANLIEKAFTYFSRHLGEELHLYRSKDTYIEIASKEVSKLTGIRKLLTHFDIPIEEAIAFGDNYNDTEMIAAVGHGVAVANARDEVKAVAKAVTVHHKEDGVAQYIKQILP</sequence>
<protein>
    <recommendedName>
        <fullName evidence="3">Cof subfamily of IIB subfamily of haloacid dehalogenase superfamily/HAD-superfamily hydrolase, subfamily IIB</fullName>
    </recommendedName>
</protein>
<dbReference type="InterPro" id="IPR006379">
    <property type="entry name" value="HAD-SF_hydro_IIB"/>
</dbReference>
<gene>
    <name evidence="1" type="ORF">SAMN02927921_00279</name>
</gene>
<keyword evidence="2" id="KW-1185">Reference proteome</keyword>
<dbReference type="STRING" id="1150368.SAMN02927921_00279"/>
<dbReference type="Gene3D" id="3.40.50.1000">
    <property type="entry name" value="HAD superfamily/HAD-like"/>
    <property type="match status" value="1"/>
</dbReference>
<dbReference type="NCBIfam" id="TIGR01484">
    <property type="entry name" value="HAD-SF-IIB"/>
    <property type="match status" value="1"/>
</dbReference>
<dbReference type="SUPFAM" id="SSF56784">
    <property type="entry name" value="HAD-like"/>
    <property type="match status" value="1"/>
</dbReference>
<dbReference type="EMBL" id="FPJE01000001">
    <property type="protein sequence ID" value="SFW14879.1"/>
    <property type="molecule type" value="Genomic_DNA"/>
</dbReference>
<evidence type="ECO:0000313" key="1">
    <source>
        <dbReference type="EMBL" id="SFW14879.1"/>
    </source>
</evidence>
<dbReference type="PANTHER" id="PTHR10000">
    <property type="entry name" value="PHOSPHOSERINE PHOSPHATASE"/>
    <property type="match status" value="1"/>
</dbReference>
<organism evidence="1 2">
    <name type="scientific">Sinomicrobium oceani</name>
    <dbReference type="NCBI Taxonomy" id="1150368"/>
    <lineage>
        <taxon>Bacteria</taxon>
        <taxon>Pseudomonadati</taxon>
        <taxon>Bacteroidota</taxon>
        <taxon>Flavobacteriia</taxon>
        <taxon>Flavobacteriales</taxon>
        <taxon>Flavobacteriaceae</taxon>
        <taxon>Sinomicrobium</taxon>
    </lineage>
</organism>
<proteinExistence type="predicted"/>
<dbReference type="Gene3D" id="3.30.1240.10">
    <property type="match status" value="1"/>
</dbReference>